<sequence length="250" mass="25629">MTLKSRIAEGRPLLGTFVKTPHHAVVEVLAHSSLDLLVLDAEHAPFDRRDLDVCILAARAAGMVVVVRPADGGHSAILNALDCGADGVLVPHVRTAGEARAVAQAAQFGPGGRGYAGSPRAAAYGGVAMAEHRAASAARTVVIAQLEDLEALDDLDAILAVEGIDAFFIGRADLTVALGCASMDDAPVVAAVTRICTAAVAARRPVGMFIARPGDTAQWVEQGATLFVLGSDHGFIRAGAEALRAATGLS</sequence>
<reference evidence="5 6" key="1">
    <citation type="submission" date="2019-07" db="EMBL/GenBank/DDBJ databases">
        <title>Novel species isolated from glacier.</title>
        <authorList>
            <person name="Liu Q."/>
            <person name="Xin Y.-H."/>
        </authorList>
    </citation>
    <scope>NUCLEOTIDE SEQUENCE [LARGE SCALE GENOMIC DNA]</scope>
    <source>
        <strain evidence="5 6">LB1R16</strain>
    </source>
</reference>
<comment type="similarity">
    <text evidence="1">Belongs to the HpcH/HpaI aldolase family.</text>
</comment>
<comment type="caution">
    <text evidence="5">The sequence shown here is derived from an EMBL/GenBank/DDBJ whole genome shotgun (WGS) entry which is preliminary data.</text>
</comment>
<feature type="domain" description="HpcH/HpaI aldolase/citrate lyase" evidence="4">
    <location>
        <begin position="15"/>
        <end position="234"/>
    </location>
</feature>
<evidence type="ECO:0000256" key="1">
    <source>
        <dbReference type="ARBA" id="ARBA00005568"/>
    </source>
</evidence>
<keyword evidence="6" id="KW-1185">Reference proteome</keyword>
<keyword evidence="2" id="KW-0479">Metal-binding</keyword>
<dbReference type="OrthoDB" id="9802624at2"/>
<dbReference type="PANTHER" id="PTHR30502">
    <property type="entry name" value="2-KETO-3-DEOXY-L-RHAMNONATE ALDOLASE"/>
    <property type="match status" value="1"/>
</dbReference>
<dbReference type="RefSeq" id="WP_144236452.1">
    <property type="nucleotide sequence ID" value="NZ_VJWA01000001.1"/>
</dbReference>
<dbReference type="EMBL" id="VJWA01000001">
    <property type="protein sequence ID" value="TRW17760.1"/>
    <property type="molecule type" value="Genomic_DNA"/>
</dbReference>
<dbReference type="AlphaFoldDB" id="A0A552UHT9"/>
<evidence type="ECO:0000313" key="5">
    <source>
        <dbReference type="EMBL" id="TRW17760.1"/>
    </source>
</evidence>
<dbReference type="Pfam" id="PF03328">
    <property type="entry name" value="HpcH_HpaI"/>
    <property type="match status" value="1"/>
</dbReference>
<evidence type="ECO:0000256" key="3">
    <source>
        <dbReference type="ARBA" id="ARBA00023239"/>
    </source>
</evidence>
<evidence type="ECO:0000313" key="6">
    <source>
        <dbReference type="Proteomes" id="UP000317894"/>
    </source>
</evidence>
<protein>
    <submittedName>
        <fullName evidence="5">Aldolase</fullName>
    </submittedName>
</protein>
<dbReference type="InterPro" id="IPR005000">
    <property type="entry name" value="Aldolase/citrate-lyase_domain"/>
</dbReference>
<accession>A0A552UHT9</accession>
<dbReference type="PANTHER" id="PTHR30502:SF0">
    <property type="entry name" value="PHOSPHOENOLPYRUVATE CARBOXYLASE FAMILY PROTEIN"/>
    <property type="match status" value="1"/>
</dbReference>
<dbReference type="SUPFAM" id="SSF51621">
    <property type="entry name" value="Phosphoenolpyruvate/pyruvate domain"/>
    <property type="match status" value="1"/>
</dbReference>
<organism evidence="5 6">
    <name type="scientific">Glacieibacterium frigidum</name>
    <dbReference type="NCBI Taxonomy" id="2593303"/>
    <lineage>
        <taxon>Bacteria</taxon>
        <taxon>Pseudomonadati</taxon>
        <taxon>Pseudomonadota</taxon>
        <taxon>Alphaproteobacteria</taxon>
        <taxon>Sphingomonadales</taxon>
        <taxon>Sphingosinicellaceae</taxon>
        <taxon>Glacieibacterium</taxon>
    </lineage>
</organism>
<dbReference type="InterPro" id="IPR050251">
    <property type="entry name" value="HpcH-HpaI_aldolase"/>
</dbReference>
<dbReference type="InterPro" id="IPR040442">
    <property type="entry name" value="Pyrv_kinase-like_dom_sf"/>
</dbReference>
<dbReference type="GO" id="GO:0005737">
    <property type="term" value="C:cytoplasm"/>
    <property type="evidence" value="ECO:0007669"/>
    <property type="project" value="TreeGrafter"/>
</dbReference>
<gene>
    <name evidence="5" type="ORF">FMM06_06380</name>
</gene>
<dbReference type="InterPro" id="IPR015813">
    <property type="entry name" value="Pyrv/PenolPyrv_kinase-like_dom"/>
</dbReference>
<dbReference type="Proteomes" id="UP000317894">
    <property type="component" value="Unassembled WGS sequence"/>
</dbReference>
<evidence type="ECO:0000256" key="2">
    <source>
        <dbReference type="ARBA" id="ARBA00022723"/>
    </source>
</evidence>
<dbReference type="GO" id="GO:0016832">
    <property type="term" value="F:aldehyde-lyase activity"/>
    <property type="evidence" value="ECO:0007669"/>
    <property type="project" value="TreeGrafter"/>
</dbReference>
<keyword evidence="3" id="KW-0456">Lyase</keyword>
<dbReference type="GO" id="GO:0046872">
    <property type="term" value="F:metal ion binding"/>
    <property type="evidence" value="ECO:0007669"/>
    <property type="project" value="UniProtKB-KW"/>
</dbReference>
<proteinExistence type="inferred from homology"/>
<name>A0A552UHT9_9SPHN</name>
<dbReference type="Gene3D" id="3.20.20.60">
    <property type="entry name" value="Phosphoenolpyruvate-binding domains"/>
    <property type="match status" value="1"/>
</dbReference>
<evidence type="ECO:0000259" key="4">
    <source>
        <dbReference type="Pfam" id="PF03328"/>
    </source>
</evidence>